<gene>
    <name evidence="4" type="ORF">SG35_010335</name>
</gene>
<reference evidence="4 5" key="1">
    <citation type="journal article" date="2015" name="Genome Announc.">
        <title>Draft Genome Sequences of Marine Isolates of Thalassomonas viridans and Thalassomonas actiniarum.</title>
        <authorList>
            <person name="Olonade I."/>
            <person name="van Zyl L.J."/>
            <person name="Trindade M."/>
        </authorList>
    </citation>
    <scope>NUCLEOTIDE SEQUENCE [LARGE SCALE GENOMIC DNA]</scope>
    <source>
        <strain evidence="4 5">A5K-106</strain>
    </source>
</reference>
<dbReference type="RefSeq" id="WP_084693031.1">
    <property type="nucleotide sequence ID" value="NZ_CP059735.1"/>
</dbReference>
<sequence>MAKYRVTPQARDALKNIARYTEQQWGKNQRNIYLKNLEAAFNTLAENPKLGKHRADIHEGYYSFAQGQHVIFYLIHRQGIDIIGIPHKKMDIIHYFHSSNY</sequence>
<evidence type="ECO:0000256" key="1">
    <source>
        <dbReference type="ARBA" id="ARBA00006226"/>
    </source>
</evidence>
<dbReference type="InterPro" id="IPR035093">
    <property type="entry name" value="RelE/ParE_toxin_dom_sf"/>
</dbReference>
<dbReference type="Gene3D" id="3.30.2310.20">
    <property type="entry name" value="RelE-like"/>
    <property type="match status" value="1"/>
</dbReference>
<reference evidence="4 5" key="2">
    <citation type="journal article" date="2022" name="Mar. Drugs">
        <title>Bioassay-Guided Fractionation Leads to the Detection of Cholic Acid Generated by the Rare Thalassomonas sp.</title>
        <authorList>
            <person name="Pheiffer F."/>
            <person name="Schneider Y.K."/>
            <person name="Hansen E.H."/>
            <person name="Andersen J.H."/>
            <person name="Isaksson J."/>
            <person name="Busche T."/>
            <person name="R C."/>
            <person name="Kalinowski J."/>
            <person name="Zyl L.V."/>
            <person name="Trindade M."/>
        </authorList>
    </citation>
    <scope>NUCLEOTIDE SEQUENCE [LARGE SCALE GENOMIC DNA]</scope>
    <source>
        <strain evidence="4 5">A5K-106</strain>
    </source>
</reference>
<dbReference type="AlphaFoldDB" id="A0AAE9YTL5"/>
<dbReference type="InterPro" id="IPR051803">
    <property type="entry name" value="TA_system_RelE-like_toxin"/>
</dbReference>
<dbReference type="EMBL" id="CP059735">
    <property type="protein sequence ID" value="WDE00985.1"/>
    <property type="molecule type" value="Genomic_DNA"/>
</dbReference>
<evidence type="ECO:0000313" key="5">
    <source>
        <dbReference type="Proteomes" id="UP000032568"/>
    </source>
</evidence>
<dbReference type="Proteomes" id="UP000032568">
    <property type="component" value="Chromosome"/>
</dbReference>
<accession>A0AAE9YTL5</accession>
<dbReference type="Pfam" id="PF05016">
    <property type="entry name" value="ParE_toxin"/>
    <property type="match status" value="1"/>
</dbReference>
<dbReference type="InterPro" id="IPR028344">
    <property type="entry name" value="ParE1/4"/>
</dbReference>
<organism evidence="4 5">
    <name type="scientific">Thalassomonas actiniarum</name>
    <dbReference type="NCBI Taxonomy" id="485447"/>
    <lineage>
        <taxon>Bacteria</taxon>
        <taxon>Pseudomonadati</taxon>
        <taxon>Pseudomonadota</taxon>
        <taxon>Gammaproteobacteria</taxon>
        <taxon>Alteromonadales</taxon>
        <taxon>Colwelliaceae</taxon>
        <taxon>Thalassomonas</taxon>
    </lineage>
</organism>
<evidence type="ECO:0000256" key="2">
    <source>
        <dbReference type="ARBA" id="ARBA00022649"/>
    </source>
</evidence>
<evidence type="ECO:0000256" key="3">
    <source>
        <dbReference type="PIRNR" id="PIRNR029218"/>
    </source>
</evidence>
<dbReference type="PANTHER" id="PTHR33755:SF9">
    <property type="entry name" value="TOXIN PARE1"/>
    <property type="match status" value="1"/>
</dbReference>
<name>A0AAE9YTL5_9GAMM</name>
<comment type="similarity">
    <text evidence="1 3">Belongs to the RelE toxin family.</text>
</comment>
<dbReference type="PANTHER" id="PTHR33755">
    <property type="entry name" value="TOXIN PARE1-RELATED"/>
    <property type="match status" value="1"/>
</dbReference>
<keyword evidence="2" id="KW-1277">Toxin-antitoxin system</keyword>
<proteinExistence type="inferred from homology"/>
<evidence type="ECO:0000313" key="4">
    <source>
        <dbReference type="EMBL" id="WDE00985.1"/>
    </source>
</evidence>
<dbReference type="InterPro" id="IPR007712">
    <property type="entry name" value="RelE/ParE_toxin"/>
</dbReference>
<protein>
    <recommendedName>
        <fullName evidence="3">Toxin</fullName>
    </recommendedName>
</protein>
<dbReference type="PIRSF" id="PIRSF029218">
    <property type="entry name" value="ParE"/>
    <property type="match status" value="1"/>
</dbReference>
<keyword evidence="5" id="KW-1185">Reference proteome</keyword>
<dbReference type="KEGG" id="tact:SG35_010335"/>